<dbReference type="Gene3D" id="1.10.238.10">
    <property type="entry name" value="EF-hand"/>
    <property type="match status" value="2"/>
</dbReference>
<dbReference type="InterPro" id="IPR002048">
    <property type="entry name" value="EF_hand_dom"/>
</dbReference>
<dbReference type="GO" id="GO:0005509">
    <property type="term" value="F:calcium ion binding"/>
    <property type="evidence" value="ECO:0007669"/>
    <property type="project" value="InterPro"/>
</dbReference>
<organism evidence="5 6">
    <name type="scientific">Onchocerca flexuosa</name>
    <dbReference type="NCBI Taxonomy" id="387005"/>
    <lineage>
        <taxon>Eukaryota</taxon>
        <taxon>Metazoa</taxon>
        <taxon>Ecdysozoa</taxon>
        <taxon>Nematoda</taxon>
        <taxon>Chromadorea</taxon>
        <taxon>Rhabditida</taxon>
        <taxon>Spirurina</taxon>
        <taxon>Spiruromorpha</taxon>
        <taxon>Filarioidea</taxon>
        <taxon>Onchocercidae</taxon>
        <taxon>Onchocerca</taxon>
    </lineage>
</organism>
<feature type="domain" description="EF-hand" evidence="4">
    <location>
        <begin position="139"/>
        <end position="171"/>
    </location>
</feature>
<accession>A0A238BPV8</accession>
<dbReference type="InterPro" id="IPR018247">
    <property type="entry name" value="EF_Hand_1_Ca_BS"/>
</dbReference>
<dbReference type="InterPro" id="IPR011992">
    <property type="entry name" value="EF-hand-dom_pair"/>
</dbReference>
<sequence length="171" mass="20030">MISIFASFLSFHTHLQHEILNINRSKKGINLNLELCETFDQLDIDQDGRLSRNDLIVLWKIMNVEPSRVELDVIFQEMDPNKTGSVTKEDFIRYMSTPPAHRTTLSELEKYFRLYDNDGDGAITMDQVMKILEEVIKVTDRELIEAKFQLIDTNHDGRISFDEFMNMIKEL</sequence>
<dbReference type="InterPro" id="IPR051581">
    <property type="entry name" value="Ca-bind"/>
</dbReference>
<dbReference type="EMBL" id="KZ270071">
    <property type="protein sequence ID" value="OZC06710.1"/>
    <property type="molecule type" value="Genomic_DNA"/>
</dbReference>
<proteinExistence type="predicted"/>
<dbReference type="FunFam" id="1.10.238.10:FF:000003">
    <property type="entry name" value="Calmodulin A"/>
    <property type="match status" value="1"/>
</dbReference>
<feature type="domain" description="EF-hand" evidence="4">
    <location>
        <begin position="30"/>
        <end position="65"/>
    </location>
</feature>
<dbReference type="OrthoDB" id="343296at2759"/>
<dbReference type="PROSITE" id="PS00018">
    <property type="entry name" value="EF_HAND_1"/>
    <property type="match status" value="3"/>
</dbReference>
<keyword evidence="3" id="KW-0106">Calcium</keyword>
<evidence type="ECO:0000313" key="5">
    <source>
        <dbReference type="EMBL" id="OZC06710.1"/>
    </source>
</evidence>
<gene>
    <name evidence="5" type="ORF">X798_06300</name>
</gene>
<evidence type="ECO:0000313" key="6">
    <source>
        <dbReference type="Proteomes" id="UP000242913"/>
    </source>
</evidence>
<dbReference type="CDD" id="cd00051">
    <property type="entry name" value="EFh"/>
    <property type="match status" value="1"/>
</dbReference>
<dbReference type="PANTHER" id="PTHR34524">
    <property type="entry name" value="CALCYPHOSIN"/>
    <property type="match status" value="1"/>
</dbReference>
<dbReference type="SMART" id="SM00054">
    <property type="entry name" value="EFh"/>
    <property type="match status" value="4"/>
</dbReference>
<protein>
    <submittedName>
        <fullName evidence="5">EF hand</fullName>
    </submittedName>
</protein>
<name>A0A238BPV8_9BILA</name>
<dbReference type="SUPFAM" id="SSF47473">
    <property type="entry name" value="EF-hand"/>
    <property type="match status" value="1"/>
</dbReference>
<evidence type="ECO:0000256" key="3">
    <source>
        <dbReference type="ARBA" id="ARBA00022837"/>
    </source>
</evidence>
<keyword evidence="1" id="KW-0479">Metal-binding</keyword>
<evidence type="ECO:0000256" key="1">
    <source>
        <dbReference type="ARBA" id="ARBA00022723"/>
    </source>
</evidence>
<keyword evidence="6" id="KW-1185">Reference proteome</keyword>
<dbReference type="Pfam" id="PF13499">
    <property type="entry name" value="EF-hand_7"/>
    <property type="match status" value="2"/>
</dbReference>
<dbReference type="PANTHER" id="PTHR34524:SF6">
    <property type="entry name" value="CALCYPHOSINE LIKE"/>
    <property type="match status" value="1"/>
</dbReference>
<keyword evidence="2" id="KW-0677">Repeat</keyword>
<feature type="domain" description="EF-hand" evidence="4">
    <location>
        <begin position="66"/>
        <end position="101"/>
    </location>
</feature>
<dbReference type="Proteomes" id="UP000242913">
    <property type="component" value="Unassembled WGS sequence"/>
</dbReference>
<dbReference type="PROSITE" id="PS50222">
    <property type="entry name" value="EF_HAND_2"/>
    <property type="match status" value="4"/>
</dbReference>
<evidence type="ECO:0000256" key="2">
    <source>
        <dbReference type="ARBA" id="ARBA00022737"/>
    </source>
</evidence>
<dbReference type="AlphaFoldDB" id="A0A238BPV8"/>
<evidence type="ECO:0000259" key="4">
    <source>
        <dbReference type="PROSITE" id="PS50222"/>
    </source>
</evidence>
<feature type="domain" description="EF-hand" evidence="4">
    <location>
        <begin position="103"/>
        <end position="138"/>
    </location>
</feature>
<reference evidence="5 6" key="1">
    <citation type="submission" date="2015-12" db="EMBL/GenBank/DDBJ databases">
        <title>Draft genome of the nematode, Onchocerca flexuosa.</title>
        <authorList>
            <person name="Mitreva M."/>
        </authorList>
    </citation>
    <scope>NUCLEOTIDE SEQUENCE [LARGE SCALE GENOMIC DNA]</scope>
    <source>
        <strain evidence="5">Red Deer</strain>
    </source>
</reference>